<comment type="similarity">
    <text evidence="2">Belongs to the PilY1 family.</text>
</comment>
<evidence type="ECO:0000259" key="8">
    <source>
        <dbReference type="Pfam" id="PF05567"/>
    </source>
</evidence>
<gene>
    <name evidence="9" type="ORF">AALB_3773</name>
</gene>
<comment type="caution">
    <text evidence="9">The sequence shown here is derived from an EMBL/GenBank/DDBJ whole genome shotgun (WGS) entry which is preliminary data.</text>
</comment>
<dbReference type="EMBL" id="BARX01000032">
    <property type="protein sequence ID" value="GAD03693.1"/>
    <property type="molecule type" value="Genomic_DNA"/>
</dbReference>
<feature type="compositionally biased region" description="Polar residues" evidence="7">
    <location>
        <begin position="1518"/>
        <end position="1536"/>
    </location>
</feature>
<dbReference type="InterPro" id="IPR011047">
    <property type="entry name" value="Quinoprotein_ADH-like_sf"/>
</dbReference>
<protein>
    <submittedName>
        <fullName evidence="9">Type IV fimbrial biogenesis protein PilY1</fullName>
    </submittedName>
</protein>
<keyword evidence="4" id="KW-0479">Metal-binding</keyword>
<dbReference type="Pfam" id="PF05567">
    <property type="entry name" value="T4P_PilY1"/>
    <property type="match status" value="1"/>
</dbReference>
<evidence type="ECO:0000256" key="2">
    <source>
        <dbReference type="ARBA" id="ARBA00008387"/>
    </source>
</evidence>
<feature type="region of interest" description="Disordered" evidence="7">
    <location>
        <begin position="1518"/>
        <end position="1538"/>
    </location>
</feature>
<evidence type="ECO:0000256" key="6">
    <source>
        <dbReference type="ARBA" id="ARBA00023263"/>
    </source>
</evidence>
<name>R9PQY1_AGAAL</name>
<evidence type="ECO:0000256" key="7">
    <source>
        <dbReference type="SAM" id="MobiDB-lite"/>
    </source>
</evidence>
<keyword evidence="5" id="KW-0106">Calcium</keyword>
<evidence type="ECO:0000256" key="3">
    <source>
        <dbReference type="ARBA" id="ARBA00022558"/>
    </source>
</evidence>
<evidence type="ECO:0000256" key="1">
    <source>
        <dbReference type="ARBA" id="ARBA00004561"/>
    </source>
</evidence>
<comment type="subcellular location">
    <subcellularLocation>
        <location evidence="1">Fimbrium</location>
    </subcellularLocation>
</comment>
<evidence type="ECO:0000313" key="9">
    <source>
        <dbReference type="EMBL" id="GAD03693.1"/>
    </source>
</evidence>
<evidence type="ECO:0000256" key="5">
    <source>
        <dbReference type="ARBA" id="ARBA00022837"/>
    </source>
</evidence>
<dbReference type="Proteomes" id="UP000014461">
    <property type="component" value="Unassembled WGS sequence"/>
</dbReference>
<organism evidence="9 10">
    <name type="scientific">Agarivorans albus MKT 106</name>
    <dbReference type="NCBI Taxonomy" id="1331007"/>
    <lineage>
        <taxon>Bacteria</taxon>
        <taxon>Pseudomonadati</taxon>
        <taxon>Pseudomonadota</taxon>
        <taxon>Gammaproteobacteria</taxon>
        <taxon>Alteromonadales</taxon>
        <taxon>Alteromonadaceae</taxon>
        <taxon>Agarivorans</taxon>
    </lineage>
</organism>
<evidence type="ECO:0000313" key="10">
    <source>
        <dbReference type="Proteomes" id="UP000014461"/>
    </source>
</evidence>
<keyword evidence="3" id="KW-1029">Fimbrium biogenesis</keyword>
<sequence length="1602" mass="174510">MNGSLKFNKLTVKITSGFLWLSFILCFKYWNGDRLCCWKHFLMKLPHSFLGYKTQTSDAKTILSKRAELYIACFFGLVTPVSNAAQLDLSNVPLYVGSDAPPMVMMVMGRDHSLFYEAYNDASDLTGDGLPNTNYLPNKVNYYGYFDSNRCYSYSNGLFLPQQAVNNPGIADPGSTSEVAHKTCSVGIGNSQEGGSWSGDFLNYLTMTRMDILRAVLYGGYRSTDTPTETILERAFVPRDAHSWGKSYRNLETNGYDLSQYSSLSLPKSNKQHFFGTATFTKDSVPALRVRKDQSLLTSDNEENGIWVWASSERPVLNGNNYEEYNVRVKVCLSESVKEENCKKYAGEDNLIGSYKPTGLLHDYGENGSILFGLLSGSYDNNLTGGVLRKVISNFSDEVDPNTGQFPFKDTSNKDPLLGIVSTIDKLNIHGFEYGNYNNQGNHTYGACGWQVKRAIRNGECPSWGNPIGEMLYESLRYFAGAKSPTAAFNSKPSIIDEGLKLPSPKWDNPFEPDGLPARPYCSAPHSLIISGDPSYDSDLLPGSSFGNPFSDSTFSSFSIQNLLSTISKDENIDGGRYFIGESVGVDGEDGAENAKTVGSPTAKKVKSLASVRGLSPLEPTKEGSYSVAAAAYFGHKLDLFPGEDKQVNVKTTVVAMASQIPDITVKIPSSDTGEEQDQYITIVPFAKTVGGEAYGNRVLEAGPFFPTNTLVDLYVQEINDSKGTFRINFEDVEQGADHEMDMIVQYDYSVEKLCPFPGDSCTSKRWGVKVSVDSVYASGSLTQHAGYVISGAVDGYGNNVDGIYLDVRDQPNHNEGYAYNYLDTPLLTDRPYPNNVRKDEEDAGKKDDRATLEFQRTRHFFPSNEPAKVIPSPLWYAAKWGGFNDKLPPVGTGKPDAVGKWDSTGSGHPDTFFPVTNAGQLGEQLGQALANISAGEQSGTPLVFNNNFLNISGTFLYQSSFDGQYWSGDVKAFEAKSGGDFSPKAEWSAANSIDSTHFLDREIFTVNSEFSTLGMNIVDFIAPSSLNPNKDSISGELIDALLKGNINANGEKVLPDLEYLTSVINYLRGDRTNETLEGDLQMRKRGSALGDIVNSTPYYVAEATGHEVAVPVLVFGANDGMVHVINGKTGKELMAYIPSQVHGHLNSLPMLSYTHKYFVDGAISGYTDKSASKPITTVVGSLGTGVKGLYALDVSNMNQLNKKSTIKWEISADGSYSNLGYSQAAPTIAKLSVKSGKDNRVGVIFSGGYNSPDGIAKLFIADLKDGSHIRTLSTGVGASADPTGKNRPNALGEPAVIDITGDGVADRIYAGDLFGNMWVFDISEDSSLNWGVATQGKKPLFTAESPSRGNAPVNFASQAITSQPSVGRHPNGHPQQSGVLVAFGTGKYIENQDKATDNQDTQSVYVIWDKNDNQAIGGRNYNGEYSELQAQKIIEEDTQNRQLTENQVDWNLKKGWYLDLVNTQNNNSDNKGERQVTNSLLIGNKLSFTTLIPNDDSCSSGGSGWYMEVDLRSGVTWNKGTDGNTDPDNGNTINDDSSHQKIEGGIPSAPIGIIDPGFDDDGLPSKDGIVQKNCISLSNGKTICYDDPQVPTGRLSLRRLH</sequence>
<reference evidence="9" key="1">
    <citation type="journal article" date="2013" name="Genome Announc.">
        <title>Draft Genome Sequence of Agarivorans albus Strain MKT 106T, an Agarolytic Marine Bacterium.</title>
        <authorList>
            <person name="Yasuike M."/>
            <person name="Nakamura Y."/>
            <person name="Kai W."/>
            <person name="Fujiwara A."/>
            <person name="Fukui Y."/>
            <person name="Satomi M."/>
            <person name="Sano M."/>
        </authorList>
    </citation>
    <scope>NUCLEOTIDE SEQUENCE [LARGE SCALE GENOMIC DNA]</scope>
</reference>
<dbReference type="InterPro" id="IPR008707">
    <property type="entry name" value="B-propeller_PilY1"/>
</dbReference>
<evidence type="ECO:0000256" key="4">
    <source>
        <dbReference type="ARBA" id="ARBA00022723"/>
    </source>
</evidence>
<keyword evidence="6" id="KW-0281">Fimbrium</keyword>
<dbReference type="SUPFAM" id="SSF50998">
    <property type="entry name" value="Quinoprotein alcohol dehydrogenase-like"/>
    <property type="match status" value="1"/>
</dbReference>
<dbReference type="OrthoDB" id="7156875at2"/>
<dbReference type="STRING" id="1331007.AALB_3773"/>
<keyword evidence="10" id="KW-1185">Reference proteome</keyword>
<dbReference type="GO" id="GO:0009289">
    <property type="term" value="C:pilus"/>
    <property type="evidence" value="ECO:0007669"/>
    <property type="project" value="UniProtKB-SubCell"/>
</dbReference>
<feature type="domain" description="PilY1 beta-propeller" evidence="8">
    <location>
        <begin position="1097"/>
        <end position="1438"/>
    </location>
</feature>
<accession>R9PQY1</accession>
<dbReference type="GO" id="GO:0046872">
    <property type="term" value="F:metal ion binding"/>
    <property type="evidence" value="ECO:0007669"/>
    <property type="project" value="UniProtKB-KW"/>
</dbReference>
<proteinExistence type="inferred from homology"/>